<keyword evidence="1" id="KW-0812">Transmembrane</keyword>
<keyword evidence="1" id="KW-1133">Transmembrane helix</keyword>
<dbReference type="InterPro" id="IPR018729">
    <property type="entry name" value="DUF2269_transmembrane"/>
</dbReference>
<keyword evidence="1" id="KW-0472">Membrane</keyword>
<dbReference type="EMBL" id="JAQQXR010000001">
    <property type="protein sequence ID" value="MDC8756437.1"/>
    <property type="molecule type" value="Genomic_DNA"/>
</dbReference>
<feature type="transmembrane region" description="Helical" evidence="1">
    <location>
        <begin position="108"/>
        <end position="126"/>
    </location>
</feature>
<comment type="caution">
    <text evidence="2">The sequence shown here is derived from an EMBL/GenBank/DDBJ whole genome shotgun (WGS) entry which is preliminary data.</text>
</comment>
<evidence type="ECO:0000313" key="3">
    <source>
        <dbReference type="Proteomes" id="UP001221208"/>
    </source>
</evidence>
<feature type="transmembrane region" description="Helical" evidence="1">
    <location>
        <begin position="57"/>
        <end position="79"/>
    </location>
</feature>
<evidence type="ECO:0000313" key="2">
    <source>
        <dbReference type="EMBL" id="MDC8756437.1"/>
    </source>
</evidence>
<evidence type="ECO:0000256" key="1">
    <source>
        <dbReference type="SAM" id="Phobius"/>
    </source>
</evidence>
<accession>A0ABT5JUP0</accession>
<keyword evidence="3" id="KW-1185">Reference proteome</keyword>
<sequence length="134" mass="14129">MNAVVGASGDAALIHHQRLFVSAITAALTVPGMCLLLAATCLLALTSRQRLLEQRWLIAKLVLLVLIVLNGSFVLAPLVGQVTELAVQSAAQGQLLPAYPPLKSREDMFGIANFLMLAAALLLAVYKPGAREAA</sequence>
<reference evidence="2 3" key="1">
    <citation type="submission" date="2022-10" db="EMBL/GenBank/DDBJ databases">
        <title>Janthinobacterium sp. hw3 Genome sequencing.</title>
        <authorList>
            <person name="Park S."/>
        </authorList>
    </citation>
    <scope>NUCLEOTIDE SEQUENCE [LARGE SCALE GENOMIC DNA]</scope>
    <source>
        <strain evidence="3">hw3</strain>
    </source>
</reference>
<name>A0ABT5JUP0_9BURK</name>
<gene>
    <name evidence="2" type="ORF">OIK44_02410</name>
</gene>
<feature type="transmembrane region" description="Helical" evidence="1">
    <location>
        <begin position="20"/>
        <end position="45"/>
    </location>
</feature>
<protein>
    <submittedName>
        <fullName evidence="2">DUF2269 family protein</fullName>
    </submittedName>
</protein>
<dbReference type="Proteomes" id="UP001221208">
    <property type="component" value="Unassembled WGS sequence"/>
</dbReference>
<proteinExistence type="predicted"/>
<organism evidence="2 3">
    <name type="scientific">Janthinobacterium fluminis</name>
    <dbReference type="NCBI Taxonomy" id="2987524"/>
    <lineage>
        <taxon>Bacteria</taxon>
        <taxon>Pseudomonadati</taxon>
        <taxon>Pseudomonadota</taxon>
        <taxon>Betaproteobacteria</taxon>
        <taxon>Burkholderiales</taxon>
        <taxon>Oxalobacteraceae</taxon>
        <taxon>Janthinobacterium</taxon>
    </lineage>
</organism>
<dbReference type="RefSeq" id="WP_273669067.1">
    <property type="nucleotide sequence ID" value="NZ_JAQQXR010000001.1"/>
</dbReference>
<dbReference type="Pfam" id="PF10027">
    <property type="entry name" value="DUF2269"/>
    <property type="match status" value="1"/>
</dbReference>